<dbReference type="GeneID" id="54558309"/>
<evidence type="ECO:0000313" key="4">
    <source>
        <dbReference type="Proteomes" id="UP000799537"/>
    </source>
</evidence>
<dbReference type="OrthoDB" id="3687641at2759"/>
<reference evidence="3" key="1">
    <citation type="journal article" date="2020" name="Stud. Mycol.">
        <title>101 Dothideomycetes genomes: a test case for predicting lifestyles and emergence of pathogens.</title>
        <authorList>
            <person name="Haridas S."/>
            <person name="Albert R."/>
            <person name="Binder M."/>
            <person name="Bloem J."/>
            <person name="Labutti K."/>
            <person name="Salamov A."/>
            <person name="Andreopoulos B."/>
            <person name="Baker S."/>
            <person name="Barry K."/>
            <person name="Bills G."/>
            <person name="Bluhm B."/>
            <person name="Cannon C."/>
            <person name="Castanera R."/>
            <person name="Culley D."/>
            <person name="Daum C."/>
            <person name="Ezra D."/>
            <person name="Gonzalez J."/>
            <person name="Henrissat B."/>
            <person name="Kuo A."/>
            <person name="Liang C."/>
            <person name="Lipzen A."/>
            <person name="Lutzoni F."/>
            <person name="Magnuson J."/>
            <person name="Mondo S."/>
            <person name="Nolan M."/>
            <person name="Ohm R."/>
            <person name="Pangilinan J."/>
            <person name="Park H.-J."/>
            <person name="Ramirez L."/>
            <person name="Alfaro M."/>
            <person name="Sun H."/>
            <person name="Tritt A."/>
            <person name="Yoshinaga Y."/>
            <person name="Zwiers L.-H."/>
            <person name="Turgeon B."/>
            <person name="Goodwin S."/>
            <person name="Spatafora J."/>
            <person name="Crous P."/>
            <person name="Grigoriev I."/>
        </authorList>
    </citation>
    <scope>NUCLEOTIDE SEQUENCE</scope>
    <source>
        <strain evidence="3">ATCC 36951</strain>
    </source>
</reference>
<evidence type="ECO:0000313" key="3">
    <source>
        <dbReference type="EMBL" id="KAF2170055.1"/>
    </source>
</evidence>
<dbReference type="RefSeq" id="XP_033670944.1">
    <property type="nucleotide sequence ID" value="XM_033805037.1"/>
</dbReference>
<proteinExistence type="inferred from homology"/>
<dbReference type="InterPro" id="IPR021765">
    <property type="entry name" value="UstYa-like"/>
</dbReference>
<gene>
    <name evidence="3" type="ORF">M409DRAFT_19664</name>
</gene>
<dbReference type="AlphaFoldDB" id="A0A6A6CSK5"/>
<organism evidence="3 4">
    <name type="scientific">Zasmidium cellare ATCC 36951</name>
    <dbReference type="NCBI Taxonomy" id="1080233"/>
    <lineage>
        <taxon>Eukaryota</taxon>
        <taxon>Fungi</taxon>
        <taxon>Dikarya</taxon>
        <taxon>Ascomycota</taxon>
        <taxon>Pezizomycotina</taxon>
        <taxon>Dothideomycetes</taxon>
        <taxon>Dothideomycetidae</taxon>
        <taxon>Mycosphaerellales</taxon>
        <taxon>Mycosphaerellaceae</taxon>
        <taxon>Zasmidium</taxon>
    </lineage>
</organism>
<dbReference type="EMBL" id="ML993586">
    <property type="protein sequence ID" value="KAF2170055.1"/>
    <property type="molecule type" value="Genomic_DNA"/>
</dbReference>
<dbReference type="Pfam" id="PF11807">
    <property type="entry name" value="UstYa"/>
    <property type="match status" value="1"/>
</dbReference>
<comment type="pathway">
    <text evidence="1">Mycotoxin biosynthesis.</text>
</comment>
<dbReference type="PANTHER" id="PTHR33365">
    <property type="entry name" value="YALI0B05434P"/>
    <property type="match status" value="1"/>
</dbReference>
<protein>
    <recommendedName>
        <fullName evidence="5">Tat pathway signal sequence</fullName>
    </recommendedName>
</protein>
<dbReference type="GO" id="GO:0043386">
    <property type="term" value="P:mycotoxin biosynthetic process"/>
    <property type="evidence" value="ECO:0007669"/>
    <property type="project" value="InterPro"/>
</dbReference>
<evidence type="ECO:0008006" key="5">
    <source>
        <dbReference type="Google" id="ProtNLM"/>
    </source>
</evidence>
<accession>A0A6A6CSK5</accession>
<keyword evidence="4" id="KW-1185">Reference proteome</keyword>
<dbReference type="PANTHER" id="PTHR33365:SF4">
    <property type="entry name" value="CYCLOCHLOROTINE BIOSYNTHESIS PROTEIN O"/>
    <property type="match status" value="1"/>
</dbReference>
<dbReference type="Proteomes" id="UP000799537">
    <property type="component" value="Unassembled WGS sequence"/>
</dbReference>
<name>A0A6A6CSK5_ZASCE</name>
<sequence>MALTKDQVTKSKLRLDSVRYPPEIGEDLYMASPEVTHQLHCLNFLRKATYGEYYKDKSGEWTDSPATTRIHLDHCIEMLRQVLMCNADAGVLTMNWVESHSQPYPNFNTWHKCRNFDSVMDWVRGSALQLENSENATVWPQVPGSVVLARPP</sequence>
<evidence type="ECO:0000256" key="2">
    <source>
        <dbReference type="ARBA" id="ARBA00035112"/>
    </source>
</evidence>
<evidence type="ECO:0000256" key="1">
    <source>
        <dbReference type="ARBA" id="ARBA00004685"/>
    </source>
</evidence>
<comment type="similarity">
    <text evidence="2">Belongs to the ustYa family.</text>
</comment>